<dbReference type="GO" id="GO:0005524">
    <property type="term" value="F:ATP binding"/>
    <property type="evidence" value="ECO:0007669"/>
    <property type="project" value="UniProtKB-KW"/>
</dbReference>
<dbReference type="Proteomes" id="UP000240883">
    <property type="component" value="Unassembled WGS sequence"/>
</dbReference>
<evidence type="ECO:0000256" key="2">
    <source>
        <dbReference type="ARBA" id="ARBA00022741"/>
    </source>
</evidence>
<dbReference type="PROSITE" id="PS00108">
    <property type="entry name" value="PROTEIN_KINASE_ST"/>
    <property type="match status" value="1"/>
</dbReference>
<keyword evidence="4" id="KW-0067">ATP-binding</keyword>
<feature type="non-terminal residue" evidence="11">
    <location>
        <position position="194"/>
    </location>
</feature>
<dbReference type="AlphaFoldDB" id="A0A2T2N0P4"/>
<evidence type="ECO:0000256" key="3">
    <source>
        <dbReference type="ARBA" id="ARBA00022777"/>
    </source>
</evidence>
<evidence type="ECO:0000313" key="12">
    <source>
        <dbReference type="Proteomes" id="UP000240883"/>
    </source>
</evidence>
<comment type="catalytic activity">
    <reaction evidence="8">
        <text>L-threonyl-[protein] + ATP = O-phospho-L-threonyl-[protein] + ADP + H(+)</text>
        <dbReference type="Rhea" id="RHEA:46608"/>
        <dbReference type="Rhea" id="RHEA-COMP:11060"/>
        <dbReference type="Rhea" id="RHEA-COMP:11605"/>
        <dbReference type="ChEBI" id="CHEBI:15378"/>
        <dbReference type="ChEBI" id="CHEBI:30013"/>
        <dbReference type="ChEBI" id="CHEBI:30616"/>
        <dbReference type="ChEBI" id="CHEBI:61977"/>
        <dbReference type="ChEBI" id="CHEBI:456216"/>
        <dbReference type="EC" id="2.7.12.2"/>
    </reaction>
</comment>
<reference evidence="11 12" key="1">
    <citation type="journal article" date="2018" name="Front. Microbiol.">
        <title>Genome-Wide Analysis of Corynespora cassiicola Leaf Fall Disease Putative Effectors.</title>
        <authorList>
            <person name="Lopez D."/>
            <person name="Ribeiro S."/>
            <person name="Label P."/>
            <person name="Fumanal B."/>
            <person name="Venisse J.S."/>
            <person name="Kohler A."/>
            <person name="de Oliveira R.R."/>
            <person name="Labutti K."/>
            <person name="Lipzen A."/>
            <person name="Lail K."/>
            <person name="Bauer D."/>
            <person name="Ohm R.A."/>
            <person name="Barry K.W."/>
            <person name="Spatafora J."/>
            <person name="Grigoriev I.V."/>
            <person name="Martin F.M."/>
            <person name="Pujade-Renaud V."/>
        </authorList>
    </citation>
    <scope>NUCLEOTIDE SEQUENCE [LARGE SCALE GENOMIC DNA]</scope>
    <source>
        <strain evidence="11 12">Philippines</strain>
    </source>
</reference>
<dbReference type="SUPFAM" id="SSF56112">
    <property type="entry name" value="Protein kinase-like (PK-like)"/>
    <property type="match status" value="1"/>
</dbReference>
<evidence type="ECO:0000259" key="10">
    <source>
        <dbReference type="PROSITE" id="PS50011"/>
    </source>
</evidence>
<dbReference type="STRING" id="1448308.A0A2T2N0P4"/>
<dbReference type="InterPro" id="IPR000719">
    <property type="entry name" value="Prot_kinase_dom"/>
</dbReference>
<keyword evidence="12" id="KW-1185">Reference proteome</keyword>
<evidence type="ECO:0000256" key="6">
    <source>
        <dbReference type="ARBA" id="ARBA00038999"/>
    </source>
</evidence>
<dbReference type="Gene3D" id="1.10.510.10">
    <property type="entry name" value="Transferase(Phosphotransferase) domain 1"/>
    <property type="match status" value="1"/>
</dbReference>
<dbReference type="PROSITE" id="PS50011">
    <property type="entry name" value="PROTEIN_KINASE_DOM"/>
    <property type="match status" value="1"/>
</dbReference>
<protein>
    <recommendedName>
        <fullName evidence="6">mitogen-activated protein kinase kinase</fullName>
        <ecNumber evidence="6">2.7.12.2</ecNumber>
    </recommendedName>
</protein>
<dbReference type="PANTHER" id="PTHR48013">
    <property type="entry name" value="DUAL SPECIFICITY MITOGEN-ACTIVATED PROTEIN KINASE KINASE 5-RELATED"/>
    <property type="match status" value="1"/>
</dbReference>
<proteinExistence type="inferred from homology"/>
<evidence type="ECO:0000256" key="9">
    <source>
        <dbReference type="ARBA" id="ARBA00051693"/>
    </source>
</evidence>
<evidence type="ECO:0000256" key="7">
    <source>
        <dbReference type="ARBA" id="ARBA00049014"/>
    </source>
</evidence>
<dbReference type="PANTHER" id="PTHR48013:SF9">
    <property type="entry name" value="DUAL SPECIFICITY MITOGEN-ACTIVATED PROTEIN KINASE KINASE 5"/>
    <property type="match status" value="1"/>
</dbReference>
<keyword evidence="1" id="KW-0808">Transferase</keyword>
<comment type="catalytic activity">
    <reaction evidence="9">
        <text>L-tyrosyl-[protein] + ATP = O-phospho-L-tyrosyl-[protein] + ADP + H(+)</text>
        <dbReference type="Rhea" id="RHEA:10596"/>
        <dbReference type="Rhea" id="RHEA-COMP:10136"/>
        <dbReference type="Rhea" id="RHEA-COMP:20101"/>
        <dbReference type="ChEBI" id="CHEBI:15378"/>
        <dbReference type="ChEBI" id="CHEBI:30616"/>
        <dbReference type="ChEBI" id="CHEBI:46858"/>
        <dbReference type="ChEBI" id="CHEBI:61978"/>
        <dbReference type="ChEBI" id="CHEBI:456216"/>
        <dbReference type="EC" id="2.7.12.2"/>
    </reaction>
</comment>
<dbReference type="EC" id="2.7.12.2" evidence="6"/>
<evidence type="ECO:0000313" key="11">
    <source>
        <dbReference type="EMBL" id="PSN59010.1"/>
    </source>
</evidence>
<feature type="non-terminal residue" evidence="11">
    <location>
        <position position="1"/>
    </location>
</feature>
<dbReference type="InterPro" id="IPR008271">
    <property type="entry name" value="Ser/Thr_kinase_AS"/>
</dbReference>
<comment type="catalytic activity">
    <reaction evidence="7">
        <text>L-seryl-[protein] + ATP = O-phospho-L-seryl-[protein] + ADP + H(+)</text>
        <dbReference type="Rhea" id="RHEA:17989"/>
        <dbReference type="Rhea" id="RHEA-COMP:9863"/>
        <dbReference type="Rhea" id="RHEA-COMP:11604"/>
        <dbReference type="ChEBI" id="CHEBI:15378"/>
        <dbReference type="ChEBI" id="CHEBI:29999"/>
        <dbReference type="ChEBI" id="CHEBI:30616"/>
        <dbReference type="ChEBI" id="CHEBI:83421"/>
        <dbReference type="ChEBI" id="CHEBI:456216"/>
        <dbReference type="EC" id="2.7.12.2"/>
    </reaction>
</comment>
<name>A0A2T2N0P4_CORCC</name>
<evidence type="ECO:0000256" key="8">
    <source>
        <dbReference type="ARBA" id="ARBA00049299"/>
    </source>
</evidence>
<organism evidence="11 12">
    <name type="scientific">Corynespora cassiicola Philippines</name>
    <dbReference type="NCBI Taxonomy" id="1448308"/>
    <lineage>
        <taxon>Eukaryota</taxon>
        <taxon>Fungi</taxon>
        <taxon>Dikarya</taxon>
        <taxon>Ascomycota</taxon>
        <taxon>Pezizomycotina</taxon>
        <taxon>Dothideomycetes</taxon>
        <taxon>Pleosporomycetidae</taxon>
        <taxon>Pleosporales</taxon>
        <taxon>Corynesporascaceae</taxon>
        <taxon>Corynespora</taxon>
    </lineage>
</organism>
<evidence type="ECO:0000256" key="5">
    <source>
        <dbReference type="ARBA" id="ARBA00038035"/>
    </source>
</evidence>
<dbReference type="Pfam" id="PF00069">
    <property type="entry name" value="Pkinase"/>
    <property type="match status" value="1"/>
</dbReference>
<feature type="domain" description="Protein kinase" evidence="10">
    <location>
        <begin position="1"/>
        <end position="194"/>
    </location>
</feature>
<dbReference type="EMBL" id="KZ678172">
    <property type="protein sequence ID" value="PSN59010.1"/>
    <property type="molecule type" value="Genomic_DNA"/>
</dbReference>
<dbReference type="GO" id="GO:0004708">
    <property type="term" value="F:MAP kinase kinase activity"/>
    <property type="evidence" value="ECO:0007669"/>
    <property type="project" value="UniProtKB-EC"/>
</dbReference>
<evidence type="ECO:0000256" key="1">
    <source>
        <dbReference type="ARBA" id="ARBA00022679"/>
    </source>
</evidence>
<dbReference type="SMART" id="SM00220">
    <property type="entry name" value="S_TKc"/>
    <property type="match status" value="1"/>
</dbReference>
<dbReference type="InterPro" id="IPR011009">
    <property type="entry name" value="Kinase-like_dom_sf"/>
</dbReference>
<evidence type="ECO:0000256" key="4">
    <source>
        <dbReference type="ARBA" id="ARBA00022840"/>
    </source>
</evidence>
<keyword evidence="3 11" id="KW-0418">Kinase</keyword>
<accession>A0A2T2N0P4</accession>
<keyword evidence="2" id="KW-0547">Nucleotide-binding</keyword>
<comment type="similarity">
    <text evidence="5">Belongs to the protein kinase superfamily. STE Ser/Thr protein kinase family. MAP kinase kinase subfamily.</text>
</comment>
<gene>
    <name evidence="11" type="ORF">BS50DRAFT_450651</name>
</gene>
<dbReference type="CDD" id="cd00180">
    <property type="entry name" value="PKc"/>
    <property type="match status" value="1"/>
</dbReference>
<sequence>FVGAQSLVLTKSMDLEKGGNGQHCHFKQGESLPFEPQGILGRGASGQVDKVLSQISFKEYARKRLLRSAATVSNHPELRTFFGCLAAALEFLHGQRVRHKDIKPKNILVHRGNILFTDFGLSLDFTDADSSTTISMVNGMTPKYCAPEVAQYEPRNTMSDIWSLGVVFMEMAVVLKGKTIEFMTDFFREHGSQQ</sequence>
<dbReference type="OrthoDB" id="4062651at2759"/>